<name>A0A6C0HRZ2_9ZZZZ</name>
<dbReference type="EMBL" id="MN740003">
    <property type="protein sequence ID" value="QHT82683.1"/>
    <property type="molecule type" value="Genomic_DNA"/>
</dbReference>
<reference evidence="1" key="1">
    <citation type="journal article" date="2020" name="Nature">
        <title>Giant virus diversity and host interactions through global metagenomics.</title>
        <authorList>
            <person name="Schulz F."/>
            <person name="Roux S."/>
            <person name="Paez-Espino D."/>
            <person name="Jungbluth S."/>
            <person name="Walsh D.A."/>
            <person name="Denef V.J."/>
            <person name="McMahon K.D."/>
            <person name="Konstantinidis K.T."/>
            <person name="Eloe-Fadrosh E.A."/>
            <person name="Kyrpides N.C."/>
            <person name="Woyke T."/>
        </authorList>
    </citation>
    <scope>NUCLEOTIDE SEQUENCE</scope>
    <source>
        <strain evidence="1">GVMAG-M-3300023184-165</strain>
    </source>
</reference>
<proteinExistence type="predicted"/>
<dbReference type="InterPro" id="IPR014262">
    <property type="entry name" value="HAF_rpt"/>
</dbReference>
<organism evidence="1">
    <name type="scientific">viral metagenome</name>
    <dbReference type="NCBI Taxonomy" id="1070528"/>
    <lineage>
        <taxon>unclassified sequences</taxon>
        <taxon>metagenomes</taxon>
        <taxon>organismal metagenomes</taxon>
    </lineage>
</organism>
<accession>A0A6C0HRZ2</accession>
<sequence length="440" mass="45712">MPNGSYWVGRGGFNYKRSGGGGARRNFPLGLITNKPADVNNTYVVGAGVGASSRATRRAKMLHATLNTPQYPYSRMFNRLGLQAHGGSNDYAYNWYFNDVWPNPYPRFSVSGSIAKTLKYTILPSLESASPSSRSTATSNDGSIIVGDSTGSNGNTVAVRWVNGVVQNLGTLPGDDYSNANFCSSNGSIIVGLSSSISGDRAVKWVNGIISELSPGTISAANGCSPDGSLIVGYYISGITEVACVWSNGSRADLTGLGGTACQANDCSADGSIVVGFATNNSDVNAYAVKWVKNGNSYGAPITLGLLPGKNNSFAIECSDNGSVIVGLSNVDNNVPTSYNSTKWINDSPINLGNLPGNTSSYGTGCSADGTITVGISIGLNNNVDYSTAVKWDNNSISSLGIPPGYTSSQAQACSSDGSIIVGTVYTVNSTSSAIKWYYA</sequence>
<evidence type="ECO:0000313" key="1">
    <source>
        <dbReference type="EMBL" id="QHT82683.1"/>
    </source>
</evidence>
<protein>
    <submittedName>
        <fullName evidence="1">Uncharacterized protein</fullName>
    </submittedName>
</protein>
<dbReference type="NCBIfam" id="TIGR02913">
    <property type="entry name" value="HAF_rpt"/>
    <property type="match status" value="1"/>
</dbReference>
<dbReference type="AlphaFoldDB" id="A0A6C0HRZ2"/>